<name>A0A8S1RRR9_9CILI</name>
<evidence type="ECO:0000259" key="1">
    <source>
        <dbReference type="Pfam" id="PF09458"/>
    </source>
</evidence>
<dbReference type="InterPro" id="IPR019019">
    <property type="entry name" value="H-type_lectin_domain"/>
</dbReference>
<dbReference type="OrthoDB" id="10382786at2759"/>
<proteinExistence type="predicted"/>
<dbReference type="AlphaFoldDB" id="A0A8S1RRR9"/>
<protein>
    <recommendedName>
        <fullName evidence="1">H-type lectin domain-containing protein</fullName>
    </recommendedName>
</protein>
<reference evidence="2" key="1">
    <citation type="submission" date="2021-01" db="EMBL/GenBank/DDBJ databases">
        <authorList>
            <consortium name="Genoscope - CEA"/>
            <person name="William W."/>
        </authorList>
    </citation>
    <scope>NUCLEOTIDE SEQUENCE</scope>
</reference>
<comment type="caution">
    <text evidence="2">The sequence shown here is derived from an EMBL/GenBank/DDBJ whole genome shotgun (WGS) entry which is preliminary data.</text>
</comment>
<organism evidence="2 3">
    <name type="scientific">Paramecium sonneborni</name>
    <dbReference type="NCBI Taxonomy" id="65129"/>
    <lineage>
        <taxon>Eukaryota</taxon>
        <taxon>Sar</taxon>
        <taxon>Alveolata</taxon>
        <taxon>Ciliophora</taxon>
        <taxon>Intramacronucleata</taxon>
        <taxon>Oligohymenophorea</taxon>
        <taxon>Peniculida</taxon>
        <taxon>Parameciidae</taxon>
        <taxon>Paramecium</taxon>
    </lineage>
</organism>
<feature type="domain" description="H-type lectin" evidence="1">
    <location>
        <begin position="46"/>
        <end position="109"/>
    </location>
</feature>
<evidence type="ECO:0000313" key="3">
    <source>
        <dbReference type="Proteomes" id="UP000692954"/>
    </source>
</evidence>
<dbReference type="GO" id="GO:0007155">
    <property type="term" value="P:cell adhesion"/>
    <property type="evidence" value="ECO:0007669"/>
    <property type="project" value="InterPro"/>
</dbReference>
<dbReference type="Proteomes" id="UP000692954">
    <property type="component" value="Unassembled WGS sequence"/>
</dbReference>
<sequence>MEKILIFLISAQVIFPFIYYDTGLARNFDYTFDSSFNCQNDYSRTATISFSNAFENIPQVFFYLEYLDISTSEMEFYLSITTITKTSFTAIVNCRKNRIYTLQLRWFAIDDQRIEVISNFNMENPDDKTFPIKNPNAQSGFVVLTRLCYTGQIDFLLSISQITTNSVTVSITKVAGKFSNLKQIGYFVVVGIEEAFINLGLKSVTGAFSSGSFAKQPNRWFVIALEGLNYSNN</sequence>
<keyword evidence="3" id="KW-1185">Reference proteome</keyword>
<dbReference type="EMBL" id="CAJJDN010000296">
    <property type="protein sequence ID" value="CAD8130516.1"/>
    <property type="molecule type" value="Genomic_DNA"/>
</dbReference>
<dbReference type="GO" id="GO:0030246">
    <property type="term" value="F:carbohydrate binding"/>
    <property type="evidence" value="ECO:0007669"/>
    <property type="project" value="InterPro"/>
</dbReference>
<gene>
    <name evidence="2" type="ORF">PSON_ATCC_30995.1.T2960014</name>
</gene>
<accession>A0A8S1RRR9</accession>
<evidence type="ECO:0000313" key="2">
    <source>
        <dbReference type="EMBL" id="CAD8130516.1"/>
    </source>
</evidence>
<dbReference type="Pfam" id="PF09458">
    <property type="entry name" value="H_lectin"/>
    <property type="match status" value="1"/>
</dbReference>